<keyword evidence="2" id="KW-1185">Reference proteome</keyword>
<evidence type="ECO:0000313" key="1">
    <source>
        <dbReference type="EMBL" id="KAF8667640.1"/>
    </source>
</evidence>
<dbReference type="Proteomes" id="UP000636709">
    <property type="component" value="Unassembled WGS sequence"/>
</dbReference>
<protein>
    <submittedName>
        <fullName evidence="1">Uncharacterized protein</fullName>
    </submittedName>
</protein>
<evidence type="ECO:0000313" key="2">
    <source>
        <dbReference type="Proteomes" id="UP000636709"/>
    </source>
</evidence>
<gene>
    <name evidence="1" type="ORF">HU200_052846</name>
</gene>
<name>A0A835ANB8_9POAL</name>
<sequence length="85" mass="9371">MGHVGVQSSRVTGAAMVDRCPPWRLCHLVGAGGLFVPDVHWISSGCRVSSSSVFLRLHVQHHRLPTSVSSLYFEQISLCSYSLYI</sequence>
<proteinExistence type="predicted"/>
<reference evidence="1" key="1">
    <citation type="submission" date="2020-07" db="EMBL/GenBank/DDBJ databases">
        <title>Genome sequence and genetic diversity analysis of an under-domesticated orphan crop, white fonio (Digitaria exilis).</title>
        <authorList>
            <person name="Bennetzen J.L."/>
            <person name="Chen S."/>
            <person name="Ma X."/>
            <person name="Wang X."/>
            <person name="Yssel A.E.J."/>
            <person name="Chaluvadi S.R."/>
            <person name="Johnson M."/>
            <person name="Gangashetty P."/>
            <person name="Hamidou F."/>
            <person name="Sanogo M.D."/>
            <person name="Zwaenepoel A."/>
            <person name="Wallace J."/>
            <person name="Van De Peer Y."/>
            <person name="Van Deynze A."/>
        </authorList>
    </citation>
    <scope>NUCLEOTIDE SEQUENCE</scope>
    <source>
        <tissue evidence="1">Leaves</tissue>
    </source>
</reference>
<accession>A0A835ANB8</accession>
<organism evidence="1 2">
    <name type="scientific">Digitaria exilis</name>
    <dbReference type="NCBI Taxonomy" id="1010633"/>
    <lineage>
        <taxon>Eukaryota</taxon>
        <taxon>Viridiplantae</taxon>
        <taxon>Streptophyta</taxon>
        <taxon>Embryophyta</taxon>
        <taxon>Tracheophyta</taxon>
        <taxon>Spermatophyta</taxon>
        <taxon>Magnoliopsida</taxon>
        <taxon>Liliopsida</taxon>
        <taxon>Poales</taxon>
        <taxon>Poaceae</taxon>
        <taxon>PACMAD clade</taxon>
        <taxon>Panicoideae</taxon>
        <taxon>Panicodae</taxon>
        <taxon>Paniceae</taxon>
        <taxon>Anthephorinae</taxon>
        <taxon>Digitaria</taxon>
    </lineage>
</organism>
<dbReference type="EMBL" id="JACEFO010002299">
    <property type="protein sequence ID" value="KAF8667640.1"/>
    <property type="molecule type" value="Genomic_DNA"/>
</dbReference>
<dbReference type="AlphaFoldDB" id="A0A835ANB8"/>
<comment type="caution">
    <text evidence="1">The sequence shown here is derived from an EMBL/GenBank/DDBJ whole genome shotgun (WGS) entry which is preliminary data.</text>
</comment>